<feature type="region of interest" description="Disordered" evidence="1">
    <location>
        <begin position="32"/>
        <end position="136"/>
    </location>
</feature>
<feature type="compositionally biased region" description="Basic and acidic residues" evidence="1">
    <location>
        <begin position="105"/>
        <end position="119"/>
    </location>
</feature>
<comment type="caution">
    <text evidence="3">The sequence shown here is derived from an EMBL/GenBank/DDBJ whole genome shotgun (WGS) entry which is preliminary data.</text>
</comment>
<dbReference type="AlphaFoldDB" id="A0A1T3P138"/>
<dbReference type="OrthoDB" id="9804511at2"/>
<reference evidence="3 4" key="1">
    <citation type="submission" date="2017-03" db="EMBL/GenBank/DDBJ databases">
        <title>Draft genome sequence of Streptomyces scabrisporus NF3, endophyte isolated from Amphipterygium adstringens.</title>
        <authorList>
            <person name="Vazquez M."/>
            <person name="Ceapa C.D."/>
            <person name="Rodriguez Luna D."/>
            <person name="Sanchez Esquivel S."/>
        </authorList>
    </citation>
    <scope>NUCLEOTIDE SEQUENCE [LARGE SCALE GENOMIC DNA]</scope>
    <source>
        <strain evidence="3 4">NF3</strain>
    </source>
</reference>
<evidence type="ECO:0000256" key="1">
    <source>
        <dbReference type="SAM" id="MobiDB-lite"/>
    </source>
</evidence>
<dbReference type="RefSeq" id="WP_078976928.1">
    <property type="nucleotide sequence ID" value="NZ_MWQN01000001.1"/>
</dbReference>
<gene>
    <name evidence="3" type="ORF">B4N89_18465</name>
</gene>
<organism evidence="3 4">
    <name type="scientific">Embleya scabrispora</name>
    <dbReference type="NCBI Taxonomy" id="159449"/>
    <lineage>
        <taxon>Bacteria</taxon>
        <taxon>Bacillati</taxon>
        <taxon>Actinomycetota</taxon>
        <taxon>Actinomycetes</taxon>
        <taxon>Kitasatosporales</taxon>
        <taxon>Streptomycetaceae</taxon>
        <taxon>Embleya</taxon>
    </lineage>
</organism>
<feature type="transmembrane region" description="Helical" evidence="2">
    <location>
        <begin position="9"/>
        <end position="28"/>
    </location>
</feature>
<dbReference type="EMBL" id="MWQN01000001">
    <property type="protein sequence ID" value="OPC82662.1"/>
    <property type="molecule type" value="Genomic_DNA"/>
</dbReference>
<evidence type="ECO:0008006" key="5">
    <source>
        <dbReference type="Google" id="ProtNLM"/>
    </source>
</evidence>
<proteinExistence type="predicted"/>
<feature type="region of interest" description="Disordered" evidence="1">
    <location>
        <begin position="201"/>
        <end position="237"/>
    </location>
</feature>
<evidence type="ECO:0000313" key="3">
    <source>
        <dbReference type="EMBL" id="OPC82662.1"/>
    </source>
</evidence>
<feature type="compositionally biased region" description="Gly residues" evidence="1">
    <location>
        <begin position="80"/>
        <end position="102"/>
    </location>
</feature>
<keyword evidence="2" id="KW-0812">Transmembrane</keyword>
<dbReference type="Proteomes" id="UP000190037">
    <property type="component" value="Unassembled WGS sequence"/>
</dbReference>
<keyword evidence="2" id="KW-0472">Membrane</keyword>
<dbReference type="STRING" id="159449.B4N89_18465"/>
<keyword evidence="2" id="KW-1133">Transmembrane helix</keyword>
<sequence length="265" mass="26482">MTPRPGKGVGALIAIPLVVGTVLVFHYGPGGEFGASRTDVSDQAGPGGGGSFRPVPTAGADTNSAPPSAGSTGTDPSGSGPAGGGGTSGGGTGTTGGTGGGDLDWDTRIEQPRTPDRVDGNVNPGPLAVSTPNAGQSRLVVDRGTGTARGALNPMLVQDFRGSRNGWTLTGAMSDFRAEDGSRIEAHNLVWEPYCTPHPGRGPYPSSAKPGNRTSSSRTATLCSTSSSPGVTGGEFDVGADLTLRLPDRNTSAESYSATLTLTLS</sequence>
<name>A0A1T3P138_9ACTN</name>
<protein>
    <recommendedName>
        <fullName evidence="5">WxL domain-containing protein</fullName>
    </recommendedName>
</protein>
<accession>A0A1T3P138</accession>
<feature type="compositionally biased region" description="Low complexity" evidence="1">
    <location>
        <begin position="66"/>
        <end position="79"/>
    </location>
</feature>
<evidence type="ECO:0000256" key="2">
    <source>
        <dbReference type="SAM" id="Phobius"/>
    </source>
</evidence>
<evidence type="ECO:0000313" key="4">
    <source>
        <dbReference type="Proteomes" id="UP000190037"/>
    </source>
</evidence>
<feature type="compositionally biased region" description="Polar residues" evidence="1">
    <location>
        <begin position="212"/>
        <end position="230"/>
    </location>
</feature>
<keyword evidence="4" id="KW-1185">Reference proteome</keyword>